<keyword evidence="5" id="KW-1185">Reference proteome</keyword>
<comment type="subcellular location">
    <subcellularLocation>
        <location evidence="1">Endoplasmic reticulum membrane</location>
        <topology evidence="1">Multi-pass membrane protein</topology>
    </subcellularLocation>
</comment>
<dbReference type="GO" id="GO:0098826">
    <property type="term" value="C:endoplasmic reticulum tubular network membrane"/>
    <property type="evidence" value="ECO:0007669"/>
    <property type="project" value="UniProtKB-UniRule"/>
</dbReference>
<keyword evidence="1" id="KW-0812">Transmembrane</keyword>
<dbReference type="InterPro" id="IPR019273">
    <property type="entry name" value="Lunapark_Znf"/>
</dbReference>
<feature type="compositionally biased region" description="Basic and acidic residues" evidence="2">
    <location>
        <begin position="404"/>
        <end position="418"/>
    </location>
</feature>
<dbReference type="AlphaFoldDB" id="A0A059JE75"/>
<dbReference type="OrthoDB" id="1725934at2759"/>
<evidence type="ECO:0000259" key="3">
    <source>
        <dbReference type="Pfam" id="PF10058"/>
    </source>
</evidence>
<dbReference type="EMBL" id="AOKY01000156">
    <property type="protein sequence ID" value="KDB26150.1"/>
    <property type="molecule type" value="Genomic_DNA"/>
</dbReference>
<dbReference type="Proteomes" id="UP000024533">
    <property type="component" value="Unassembled WGS sequence"/>
</dbReference>
<evidence type="ECO:0000256" key="2">
    <source>
        <dbReference type="SAM" id="MobiDB-lite"/>
    </source>
</evidence>
<name>A0A059JE75_TRIIM</name>
<keyword evidence="1" id="KW-1133">Transmembrane helix</keyword>
<feature type="region of interest" description="Disordered" evidence="2">
    <location>
        <begin position="139"/>
        <end position="260"/>
    </location>
</feature>
<feature type="compositionally biased region" description="Polar residues" evidence="2">
    <location>
        <begin position="198"/>
        <end position="207"/>
    </location>
</feature>
<protein>
    <recommendedName>
        <fullName evidence="1">Endoplasmic reticulum junction formation protein lunapark</fullName>
    </recommendedName>
</protein>
<gene>
    <name evidence="4" type="ORF">H109_02029</name>
</gene>
<dbReference type="Pfam" id="PF10058">
    <property type="entry name" value="Zn_ribbon_10"/>
    <property type="match status" value="1"/>
</dbReference>
<dbReference type="InterPro" id="IPR040115">
    <property type="entry name" value="Lnp"/>
</dbReference>
<proteinExistence type="inferred from homology"/>
<dbReference type="OMA" id="PKWYDRI"/>
<evidence type="ECO:0000313" key="4">
    <source>
        <dbReference type="EMBL" id="KDB26150.1"/>
    </source>
</evidence>
<feature type="compositionally biased region" description="Polar residues" evidence="2">
    <location>
        <begin position="360"/>
        <end position="370"/>
    </location>
</feature>
<evidence type="ECO:0000313" key="5">
    <source>
        <dbReference type="Proteomes" id="UP000024533"/>
    </source>
</evidence>
<keyword evidence="1" id="KW-0472">Membrane</keyword>
<reference evidence="4 5" key="1">
    <citation type="submission" date="2014-02" db="EMBL/GenBank/DDBJ databases">
        <title>The Genome Sequence of Trichophyton interdigitale MR816.</title>
        <authorList>
            <consortium name="The Broad Institute Genomics Platform"/>
            <person name="Cuomo C.A."/>
            <person name="White T.C."/>
            <person name="Graser Y."/>
            <person name="Martinez-Rossi N."/>
            <person name="Heitman J."/>
            <person name="Young S.K."/>
            <person name="Zeng Q."/>
            <person name="Gargeya S."/>
            <person name="Abouelleil A."/>
            <person name="Alvarado L."/>
            <person name="Chapman S.B."/>
            <person name="Gainer-Dewar J."/>
            <person name="Goldberg J."/>
            <person name="Griggs A."/>
            <person name="Gujja S."/>
            <person name="Hansen M."/>
            <person name="Howarth C."/>
            <person name="Imamovic A."/>
            <person name="Larimer J."/>
            <person name="Martinez D."/>
            <person name="Murphy C."/>
            <person name="Pearson M.D."/>
            <person name="Persinoti G."/>
            <person name="Poon T."/>
            <person name="Priest M."/>
            <person name="Roberts A.D."/>
            <person name="Saif S."/>
            <person name="Shea T.D."/>
            <person name="Sykes S.N."/>
            <person name="Wortman J."/>
            <person name="Nusbaum C."/>
            <person name="Birren B."/>
        </authorList>
    </citation>
    <scope>NUCLEOTIDE SEQUENCE [LARGE SCALE GENOMIC DNA]</scope>
    <source>
        <strain evidence="4 5">MR816</strain>
    </source>
</reference>
<sequence length="418" mass="46168">MVSLWPWRGPDNSPASFEKALAGLSEKIAQSNGSLEVHRQRARRFKALWTLYTTFAYILYALIAALVLGWERWGPVEYTALSGSPVVIYTVRRIGAAFFQYRITKTQKYLGELQKQRDVTIEKLKEATKYNSTLQLLEKYGAEPPRSPSPQEGADDREGMNQHGGSRESPRSRPSLPFQGPRTRMTPPPTANIRRPQTAGSLPSSPMGQGHDRKQVAIPSNPPSPSSLQLAQMQQQAPSHPPDEPGFHPSAFPPTQNIEPRQPQWYDRILDVLLGEDETLPKNRLALICVHCRLVNGQAAPGIRTLEEVGRWRCVGCGGWNGEEKKDTATHDMLRKEHIRRRSESTPQRPAAPVVVVEPSTPTDGDSPGSQIGRKASVSSDVYEGEGLSAGEDADWSSDAELEPGQKGKSDVKEEPSG</sequence>
<dbReference type="PANTHER" id="PTHR22166:SF12">
    <property type="entry name" value="ENDOPLASMIC RETICULUM JUNCTION FORMATION PROTEIN LUNAPARK"/>
    <property type="match status" value="1"/>
</dbReference>
<dbReference type="PANTHER" id="PTHR22166">
    <property type="entry name" value="ENDOPLASMIC RETICULUM JUNCTION FORMATION PROTEIN LUNAPARK"/>
    <property type="match status" value="1"/>
</dbReference>
<evidence type="ECO:0000256" key="1">
    <source>
        <dbReference type="RuleBase" id="RU367073"/>
    </source>
</evidence>
<keyword evidence="1" id="KW-0256">Endoplasmic reticulum</keyword>
<organism evidence="4 5">
    <name type="scientific">Trichophyton interdigitale (strain MR816)</name>
    <dbReference type="NCBI Taxonomy" id="1215338"/>
    <lineage>
        <taxon>Eukaryota</taxon>
        <taxon>Fungi</taxon>
        <taxon>Dikarya</taxon>
        <taxon>Ascomycota</taxon>
        <taxon>Pezizomycotina</taxon>
        <taxon>Eurotiomycetes</taxon>
        <taxon>Eurotiomycetidae</taxon>
        <taxon>Onygenales</taxon>
        <taxon>Arthrodermataceae</taxon>
        <taxon>Trichophyton</taxon>
    </lineage>
</organism>
<feature type="compositionally biased region" description="Basic and acidic residues" evidence="2">
    <location>
        <begin position="154"/>
        <end position="171"/>
    </location>
</feature>
<comment type="domain">
    <text evidence="1">The C4-type zinc finger motif is necessary both for its ER three-way tubular junction localization and formation.</text>
</comment>
<comment type="similarity">
    <text evidence="1">Belongs to the lunapark family.</text>
</comment>
<dbReference type="STRING" id="1215338.A0A059JE75"/>
<dbReference type="HOGENOM" id="CLU_039522_1_0_1"/>
<comment type="function">
    <text evidence="1">Plays a role in determining ER morphology.</text>
</comment>
<feature type="transmembrane region" description="Helical" evidence="1">
    <location>
        <begin position="49"/>
        <end position="70"/>
    </location>
</feature>
<keyword evidence="1" id="KW-0862">Zinc</keyword>
<dbReference type="GO" id="GO:0071788">
    <property type="term" value="P:endoplasmic reticulum tubular network maintenance"/>
    <property type="evidence" value="ECO:0007669"/>
    <property type="project" value="UniProtKB-UniRule"/>
</dbReference>
<dbReference type="GO" id="GO:0008270">
    <property type="term" value="F:zinc ion binding"/>
    <property type="evidence" value="ECO:0007669"/>
    <property type="project" value="UniProtKB-KW"/>
</dbReference>
<comment type="caution">
    <text evidence="1">Lacks conserved residue(s) required for the propagation of feature annotation.</text>
</comment>
<feature type="region of interest" description="Disordered" evidence="2">
    <location>
        <begin position="338"/>
        <end position="418"/>
    </location>
</feature>
<comment type="caution">
    <text evidence="4">The sequence shown here is derived from an EMBL/GenBank/DDBJ whole genome shotgun (WGS) entry which is preliminary data.</text>
</comment>
<dbReference type="GO" id="GO:1903373">
    <property type="term" value="P:positive regulation of endoplasmic reticulum tubular network organization"/>
    <property type="evidence" value="ECO:0007669"/>
    <property type="project" value="UniProtKB-UniRule"/>
</dbReference>
<keyword evidence="1" id="KW-0479">Metal-binding</keyword>
<accession>A0A059JE75</accession>
<feature type="domain" description="Lunapark zinc ribbon" evidence="3">
    <location>
        <begin position="265"/>
        <end position="321"/>
    </location>
</feature>
<feature type="compositionally biased region" description="Low complexity" evidence="2">
    <location>
        <begin position="226"/>
        <end position="238"/>
    </location>
</feature>
<feature type="compositionally biased region" description="Acidic residues" evidence="2">
    <location>
        <begin position="392"/>
        <end position="402"/>
    </location>
</feature>
<keyword evidence="1" id="KW-0863">Zinc-finger</keyword>